<comment type="caution">
    <text evidence="1">The sequence shown here is derived from an EMBL/GenBank/DDBJ whole genome shotgun (WGS) entry which is preliminary data.</text>
</comment>
<dbReference type="EMBL" id="JXTB01000027">
    <property type="protein sequence ID" value="PON74716.1"/>
    <property type="molecule type" value="Genomic_DNA"/>
</dbReference>
<proteinExistence type="predicted"/>
<gene>
    <name evidence="1" type="ORF">PanWU01x14_047750</name>
</gene>
<evidence type="ECO:0000313" key="1">
    <source>
        <dbReference type="EMBL" id="PON74716.1"/>
    </source>
</evidence>
<accession>A0A2P5DN66</accession>
<evidence type="ECO:0000313" key="2">
    <source>
        <dbReference type="Proteomes" id="UP000237105"/>
    </source>
</evidence>
<sequence>MGNASMFLHFFCKVSTRLCFFFVAVYTLSVITHDILPCAASVEERKFEPQLSAGRLKELEGIVIFGSSRDCRHIQAILKPQVMNMMPRMVSYLLFPLDTWVITKHLQSQLDASALN</sequence>
<dbReference type="AlphaFoldDB" id="A0A2P5DN66"/>
<organism evidence="1 2">
    <name type="scientific">Parasponia andersonii</name>
    <name type="common">Sponia andersonii</name>
    <dbReference type="NCBI Taxonomy" id="3476"/>
    <lineage>
        <taxon>Eukaryota</taxon>
        <taxon>Viridiplantae</taxon>
        <taxon>Streptophyta</taxon>
        <taxon>Embryophyta</taxon>
        <taxon>Tracheophyta</taxon>
        <taxon>Spermatophyta</taxon>
        <taxon>Magnoliopsida</taxon>
        <taxon>eudicotyledons</taxon>
        <taxon>Gunneridae</taxon>
        <taxon>Pentapetalae</taxon>
        <taxon>rosids</taxon>
        <taxon>fabids</taxon>
        <taxon>Rosales</taxon>
        <taxon>Cannabaceae</taxon>
        <taxon>Parasponia</taxon>
    </lineage>
</organism>
<keyword evidence="2" id="KW-1185">Reference proteome</keyword>
<dbReference type="Proteomes" id="UP000237105">
    <property type="component" value="Unassembled WGS sequence"/>
</dbReference>
<name>A0A2P5DN66_PARAD</name>
<reference evidence="2" key="1">
    <citation type="submission" date="2016-06" db="EMBL/GenBank/DDBJ databases">
        <title>Parallel loss of symbiosis genes in relatives of nitrogen-fixing non-legume Parasponia.</title>
        <authorList>
            <person name="Van Velzen R."/>
            <person name="Holmer R."/>
            <person name="Bu F."/>
            <person name="Rutten L."/>
            <person name="Van Zeijl A."/>
            <person name="Liu W."/>
            <person name="Santuari L."/>
            <person name="Cao Q."/>
            <person name="Sharma T."/>
            <person name="Shen D."/>
            <person name="Roswanjaya Y."/>
            <person name="Wardhani T."/>
            <person name="Kalhor M.S."/>
            <person name="Jansen J."/>
            <person name="Van den Hoogen J."/>
            <person name="Gungor B."/>
            <person name="Hartog M."/>
            <person name="Hontelez J."/>
            <person name="Verver J."/>
            <person name="Yang W.-C."/>
            <person name="Schijlen E."/>
            <person name="Repin R."/>
            <person name="Schilthuizen M."/>
            <person name="Schranz E."/>
            <person name="Heidstra R."/>
            <person name="Miyata K."/>
            <person name="Fedorova E."/>
            <person name="Kohlen W."/>
            <person name="Bisseling T."/>
            <person name="Smit S."/>
            <person name="Geurts R."/>
        </authorList>
    </citation>
    <scope>NUCLEOTIDE SEQUENCE [LARGE SCALE GENOMIC DNA]</scope>
    <source>
        <strain evidence="2">cv. WU1-14</strain>
    </source>
</reference>
<protein>
    <submittedName>
        <fullName evidence="1">Uncharacterized protein</fullName>
    </submittedName>
</protein>